<reference evidence="4 5" key="1">
    <citation type="journal article" date="2016" name="Syst. Appl. Microbiol.">
        <title>Pararhizobium polonicum sp. nov. isolated from tumors on stone fruit rootstocks.</title>
        <authorList>
            <person name="Pulawska J."/>
            <person name="Kuzmanovic N."/>
            <person name="Willems A."/>
            <person name="Pothier J.F."/>
        </authorList>
    </citation>
    <scope>NUCLEOTIDE SEQUENCE [LARGE SCALE GENOMIC DNA]</scope>
    <source>
        <strain evidence="4 5">F5.1</strain>
    </source>
</reference>
<dbReference type="RefSeq" id="WP_068951945.1">
    <property type="nucleotide sequence ID" value="NZ_LGLV01000004.1"/>
</dbReference>
<dbReference type="OrthoDB" id="9815825at2"/>
<evidence type="ECO:0000259" key="2">
    <source>
        <dbReference type="Pfam" id="PF01408"/>
    </source>
</evidence>
<feature type="domain" description="Gfo/Idh/MocA-like oxidoreductase N-terminal" evidence="2">
    <location>
        <begin position="7"/>
        <end position="133"/>
    </location>
</feature>
<dbReference type="Gene3D" id="3.30.360.10">
    <property type="entry name" value="Dihydrodipicolinate Reductase, domain 2"/>
    <property type="match status" value="1"/>
</dbReference>
<dbReference type="SUPFAM" id="SSF51735">
    <property type="entry name" value="NAD(P)-binding Rossmann-fold domains"/>
    <property type="match status" value="1"/>
</dbReference>
<accession>A0A1C7P6U0</accession>
<organism evidence="4 5">
    <name type="scientific">Pararhizobium polonicum</name>
    <dbReference type="NCBI Taxonomy" id="1612624"/>
    <lineage>
        <taxon>Bacteria</taxon>
        <taxon>Pseudomonadati</taxon>
        <taxon>Pseudomonadota</taxon>
        <taxon>Alphaproteobacteria</taxon>
        <taxon>Hyphomicrobiales</taxon>
        <taxon>Rhizobiaceae</taxon>
        <taxon>Rhizobium/Agrobacterium group</taxon>
        <taxon>Pararhizobium</taxon>
    </lineage>
</organism>
<dbReference type="SUPFAM" id="SSF55347">
    <property type="entry name" value="Glyceraldehyde-3-phosphate dehydrogenase-like, C-terminal domain"/>
    <property type="match status" value="1"/>
</dbReference>
<dbReference type="Pfam" id="PF01408">
    <property type="entry name" value="GFO_IDH_MocA"/>
    <property type="match status" value="1"/>
</dbReference>
<dbReference type="Pfam" id="PF22725">
    <property type="entry name" value="GFO_IDH_MocA_C3"/>
    <property type="match status" value="1"/>
</dbReference>
<dbReference type="PATRIC" id="fig|1612624.7.peg.885"/>
<gene>
    <name evidence="4" type="ORF">ADU59_04225</name>
</gene>
<proteinExistence type="predicted"/>
<evidence type="ECO:0000313" key="4">
    <source>
        <dbReference type="EMBL" id="OBZ96930.1"/>
    </source>
</evidence>
<dbReference type="PANTHER" id="PTHR43818:SF11">
    <property type="entry name" value="BCDNA.GH03377"/>
    <property type="match status" value="1"/>
</dbReference>
<dbReference type="EMBL" id="LGLV01000004">
    <property type="protein sequence ID" value="OBZ96930.1"/>
    <property type="molecule type" value="Genomic_DNA"/>
</dbReference>
<dbReference type="Proteomes" id="UP000093111">
    <property type="component" value="Unassembled WGS sequence"/>
</dbReference>
<dbReference type="InterPro" id="IPR036291">
    <property type="entry name" value="NAD(P)-bd_dom_sf"/>
</dbReference>
<dbReference type="STRING" id="1612624.ADU59_04225"/>
<evidence type="ECO:0000259" key="3">
    <source>
        <dbReference type="Pfam" id="PF22725"/>
    </source>
</evidence>
<evidence type="ECO:0000256" key="1">
    <source>
        <dbReference type="ARBA" id="ARBA00023002"/>
    </source>
</evidence>
<dbReference type="AlphaFoldDB" id="A0A1C7P6U0"/>
<dbReference type="InterPro" id="IPR050463">
    <property type="entry name" value="Gfo/Idh/MocA_oxidrdct_glycsds"/>
</dbReference>
<keyword evidence="1" id="KW-0560">Oxidoreductase</keyword>
<dbReference type="GO" id="GO:0016491">
    <property type="term" value="F:oxidoreductase activity"/>
    <property type="evidence" value="ECO:0007669"/>
    <property type="project" value="UniProtKB-KW"/>
</dbReference>
<dbReference type="GO" id="GO:0000166">
    <property type="term" value="F:nucleotide binding"/>
    <property type="evidence" value="ECO:0007669"/>
    <property type="project" value="InterPro"/>
</dbReference>
<dbReference type="Gene3D" id="3.40.50.720">
    <property type="entry name" value="NAD(P)-binding Rossmann-like Domain"/>
    <property type="match status" value="1"/>
</dbReference>
<sequence length="378" mass="41129">MSGKRRIGVGLIGTGFMGKAHALGFTIAARVFDQPFDLDLVSVADVSLDGAEKARRNLGFRKATDDWRTLLTDPDIDIIDITTPNLLHKEMALAAIAHGKHVYCEKPLAPTVAECAEMVAAAEKAGVVTQVGFNYLKNPMIFLAKDLIESGEIGEIRSVRGIHAEDFMMDASAPWGWRLDPKSGGGALADIGSHIIASLRHLVGPITSVLAETIIQVPERPVARGSSEMRAVEVDDITRAFVRFESGATGSFEANWSATGRKMQHDFEIYGSKGSIVFTQERMNELKLWLAGDDIRSRGYRTIWAGPEHPPYGAFCVAPGHQIGFNDLKAIEANEFLAAIAAGTRPGTDFREGFEVQKVVSATYQSAKTNEWVRIGND</sequence>
<protein>
    <submittedName>
        <fullName evidence="4">1-carboxy-3-chloro-3,4-dihydroxycyclo hexa-1,5-diene dehydrogenase</fullName>
    </submittedName>
</protein>
<evidence type="ECO:0000313" key="5">
    <source>
        <dbReference type="Proteomes" id="UP000093111"/>
    </source>
</evidence>
<comment type="caution">
    <text evidence="4">The sequence shown here is derived from an EMBL/GenBank/DDBJ whole genome shotgun (WGS) entry which is preliminary data.</text>
</comment>
<dbReference type="InterPro" id="IPR055170">
    <property type="entry name" value="GFO_IDH_MocA-like_dom"/>
</dbReference>
<dbReference type="InterPro" id="IPR000683">
    <property type="entry name" value="Gfo/Idh/MocA-like_OxRdtase_N"/>
</dbReference>
<dbReference type="PANTHER" id="PTHR43818">
    <property type="entry name" value="BCDNA.GH03377"/>
    <property type="match status" value="1"/>
</dbReference>
<keyword evidence="5" id="KW-1185">Reference proteome</keyword>
<feature type="domain" description="GFO/IDH/MocA-like oxidoreductase" evidence="3">
    <location>
        <begin position="144"/>
        <end position="277"/>
    </location>
</feature>
<name>A0A1C7P6U0_9HYPH</name>